<dbReference type="RefSeq" id="WP_339395280.1">
    <property type="nucleotide sequence ID" value="NZ_JBBFGL010000005.1"/>
</dbReference>
<comment type="caution">
    <text evidence="1">The sequence shown here is derived from an EMBL/GenBank/DDBJ whole genome shotgun (WGS) entry which is preliminary data.</text>
</comment>
<accession>A0AB35Y678</accession>
<dbReference type="AlphaFoldDB" id="A0AB35Y678"/>
<name>A0AB35Y678_9FIRM</name>
<protein>
    <recommendedName>
        <fullName evidence="3">Capsid protein</fullName>
    </recommendedName>
</protein>
<reference evidence="1" key="1">
    <citation type="submission" date="2024-03" db="EMBL/GenBank/DDBJ databases">
        <authorList>
            <person name="Plomp N."/>
            <person name="Harmsen H.J."/>
        </authorList>
    </citation>
    <scope>NUCLEOTIDE SEQUENCE</scope>
    <source>
        <strain evidence="1">HTF-128</strain>
    </source>
</reference>
<gene>
    <name evidence="1" type="ORF">WF834_06345</name>
</gene>
<proteinExistence type="predicted"/>
<evidence type="ECO:0000313" key="1">
    <source>
        <dbReference type="EMBL" id="MEJ5195801.1"/>
    </source>
</evidence>
<dbReference type="EMBL" id="JBBFGL010000005">
    <property type="protein sequence ID" value="MEJ5195801.1"/>
    <property type="molecule type" value="Genomic_DNA"/>
</dbReference>
<organism evidence="1 2">
    <name type="scientific">Faecalibacterium wellingii</name>
    <dbReference type="NCBI Taxonomy" id="2929491"/>
    <lineage>
        <taxon>Bacteria</taxon>
        <taxon>Bacillati</taxon>
        <taxon>Bacillota</taxon>
        <taxon>Clostridia</taxon>
        <taxon>Eubacteriales</taxon>
        <taxon>Oscillospiraceae</taxon>
        <taxon>Faecalibacterium</taxon>
    </lineage>
</organism>
<evidence type="ECO:0000313" key="2">
    <source>
        <dbReference type="Proteomes" id="UP001373196"/>
    </source>
</evidence>
<sequence length="297" mass="31987">MARTKAISLIQSGSTKVDLAELSGLVISNIQKDTLSQGLKSQAYTGNPASGSVEFKRFKNSASQPYGTARTAGKGDAITVPPTTVNLNTHKEIVEEAAKFDLDTFGVGNIMARRADNHVDTVASEFDTAFFAQAKAEGASYTPASDAGTEDLLEGIIQTLESVKNDYVRGVPRNMIRLILDPLTYGKARNYLDKSTNNANVDTAAEDFAIFHGVRVYSSINLPVTSEATSDSKTKTTTVHAIAMIEGAIAQPAVIYPYKEPEKIPLSNDYGVSMFFDYGTKALTPDLIFWYGTSVTA</sequence>
<dbReference type="Proteomes" id="UP001373196">
    <property type="component" value="Unassembled WGS sequence"/>
</dbReference>
<evidence type="ECO:0008006" key="3">
    <source>
        <dbReference type="Google" id="ProtNLM"/>
    </source>
</evidence>